<dbReference type="PANTHER" id="PTHR36151:SF3">
    <property type="entry name" value="ER-BOUND OXYGENASE MPAB_MPAB'_RUBBER OXYGENASE CATALYTIC DOMAIN-CONTAINING PROTEIN"/>
    <property type="match status" value="1"/>
</dbReference>
<comment type="caution">
    <text evidence="2">The sequence shown here is derived from an EMBL/GenBank/DDBJ whole genome shotgun (WGS) entry which is preliminary data.</text>
</comment>
<evidence type="ECO:0000259" key="1">
    <source>
        <dbReference type="Pfam" id="PF09995"/>
    </source>
</evidence>
<proteinExistence type="predicted"/>
<reference evidence="2 3" key="1">
    <citation type="submission" date="2023-01" db="EMBL/GenBank/DDBJ databases">
        <title>Draft genome sequence of Nocardiopsis sp. RSe5-2 isolated from halophytes.</title>
        <authorList>
            <person name="Duangmal K."/>
            <person name="Chantavorakit T."/>
        </authorList>
    </citation>
    <scope>NUCLEOTIDE SEQUENCE [LARGE SCALE GENOMIC DNA]</scope>
    <source>
        <strain evidence="2 3">RSe5-2</strain>
    </source>
</reference>
<dbReference type="InterPro" id="IPR018713">
    <property type="entry name" value="MPAB/Lcp_cat_dom"/>
</dbReference>
<keyword evidence="3" id="KW-1185">Reference proteome</keyword>
<gene>
    <name evidence="2" type="ORF">O4J56_23385</name>
</gene>
<evidence type="ECO:0000313" key="3">
    <source>
        <dbReference type="Proteomes" id="UP001527866"/>
    </source>
</evidence>
<name>A0ABT4U9K2_9ACTN</name>
<dbReference type="PANTHER" id="PTHR36151">
    <property type="entry name" value="BLR2777 PROTEIN"/>
    <property type="match status" value="1"/>
</dbReference>
<evidence type="ECO:0000313" key="2">
    <source>
        <dbReference type="EMBL" id="MDA2813607.1"/>
    </source>
</evidence>
<dbReference type="EMBL" id="JAQFWQ010000084">
    <property type="protein sequence ID" value="MDA2813607.1"/>
    <property type="molecule type" value="Genomic_DNA"/>
</dbReference>
<dbReference type="Proteomes" id="UP001527866">
    <property type="component" value="Unassembled WGS sequence"/>
</dbReference>
<sequence length="305" mass="33982">MEQPTAVPPESVSWRLHIDRSMWVAGVRGLMLQALHPVAMQGVWQRSDFMDDPTGRLLRTADFVATTTYGSPREADELGARVRAVHRRLRFTDPETGARCRVDDPELLLWVHCAEVVSYLEVVVRAGVRLGPGDADRYFAEQARTAAHVGLDPADVPASAERMRAYLASVRPGLRAGDEARAAVRFLLWPKVPAHMRALAPFKPLWLPVGALAYYTLPRWARREYGVLPEPPGTQAAATASLRALRRGLHALPDDIYNRVFDEATIARARTARRRLEAAGYDVSKGFAGLRDPARWPDRRPVAAR</sequence>
<dbReference type="RefSeq" id="WP_270688678.1">
    <property type="nucleotide sequence ID" value="NZ_JAQFWQ010000084.1"/>
</dbReference>
<protein>
    <submittedName>
        <fullName evidence="2">Oxygenase MpaB family protein</fullName>
    </submittedName>
</protein>
<dbReference type="Pfam" id="PF09995">
    <property type="entry name" value="MPAB_Lcp_cat"/>
    <property type="match status" value="1"/>
</dbReference>
<feature type="domain" description="ER-bound oxygenase mpaB/mpaB'/Rubber oxygenase catalytic" evidence="1">
    <location>
        <begin position="14"/>
        <end position="246"/>
    </location>
</feature>
<accession>A0ABT4U9K2</accession>
<organism evidence="2 3">
    <name type="scientific">Nocardiopsis endophytica</name>
    <dbReference type="NCBI Taxonomy" id="3018445"/>
    <lineage>
        <taxon>Bacteria</taxon>
        <taxon>Bacillati</taxon>
        <taxon>Actinomycetota</taxon>
        <taxon>Actinomycetes</taxon>
        <taxon>Streptosporangiales</taxon>
        <taxon>Nocardiopsidaceae</taxon>
        <taxon>Nocardiopsis</taxon>
    </lineage>
</organism>